<keyword evidence="12" id="KW-1185">Reference proteome</keyword>
<evidence type="ECO:0000256" key="2">
    <source>
        <dbReference type="ARBA" id="ARBA00022741"/>
    </source>
</evidence>
<evidence type="ECO:0000256" key="5">
    <source>
        <dbReference type="ARBA" id="ARBA00022935"/>
    </source>
</evidence>
<comment type="similarity">
    <text evidence="7">Belongs to the FGGY kinase family.</text>
</comment>
<protein>
    <submittedName>
        <fullName evidence="11">Sugar kinase</fullName>
    </submittedName>
</protein>
<comment type="caution">
    <text evidence="11">The sequence shown here is derived from an EMBL/GenBank/DDBJ whole genome shotgun (WGS) entry which is preliminary data.</text>
</comment>
<evidence type="ECO:0000256" key="4">
    <source>
        <dbReference type="ARBA" id="ARBA00022840"/>
    </source>
</evidence>
<dbReference type="Pfam" id="PF00370">
    <property type="entry name" value="FGGY_N"/>
    <property type="match status" value="1"/>
</dbReference>
<feature type="domain" description="Carbohydrate kinase FGGY C-terminal" evidence="10">
    <location>
        <begin position="317"/>
        <end position="502"/>
    </location>
</feature>
<evidence type="ECO:0000313" key="12">
    <source>
        <dbReference type="Proteomes" id="UP000272474"/>
    </source>
</evidence>
<reference evidence="11 12" key="1">
    <citation type="journal article" date="2014" name="Int. J. Syst. Evol. Microbiol.">
        <title>Streptomyces hoynatensis sp. nov., isolated from deep marine sediment.</title>
        <authorList>
            <person name="Veyisoglu A."/>
            <person name="Sahin N."/>
        </authorList>
    </citation>
    <scope>NUCLEOTIDE SEQUENCE [LARGE SCALE GENOMIC DNA]</scope>
    <source>
        <strain evidence="11 12">KCTC 29097</strain>
    </source>
</reference>
<keyword evidence="1 7" id="KW-0808">Transferase</keyword>
<feature type="region of interest" description="Disordered" evidence="8">
    <location>
        <begin position="554"/>
        <end position="573"/>
    </location>
</feature>
<evidence type="ECO:0000259" key="10">
    <source>
        <dbReference type="Pfam" id="PF02782"/>
    </source>
</evidence>
<organism evidence="11 12">
    <name type="scientific">Streptomyces hoynatensis</name>
    <dbReference type="NCBI Taxonomy" id="1141874"/>
    <lineage>
        <taxon>Bacteria</taxon>
        <taxon>Bacillati</taxon>
        <taxon>Actinomycetota</taxon>
        <taxon>Actinomycetes</taxon>
        <taxon>Kitasatosporales</taxon>
        <taxon>Streptomycetaceae</taxon>
        <taxon>Streptomyces</taxon>
    </lineage>
</organism>
<dbReference type="CDD" id="cd07781">
    <property type="entry name" value="ASKHA_NBD_FGGY_L-RBK"/>
    <property type="match status" value="1"/>
</dbReference>
<keyword evidence="5" id="KW-0054">Arabinose catabolism</keyword>
<dbReference type="InterPro" id="IPR018483">
    <property type="entry name" value="Carb_kinase_FGGY_CS"/>
</dbReference>
<dbReference type="Gene3D" id="3.30.420.40">
    <property type="match status" value="2"/>
</dbReference>
<accession>A0A3A9YQ41</accession>
<dbReference type="GO" id="GO:0019150">
    <property type="term" value="F:D-ribulokinase activity"/>
    <property type="evidence" value="ECO:0007669"/>
    <property type="project" value="TreeGrafter"/>
</dbReference>
<feature type="domain" description="Carbohydrate kinase FGGY N-terminal" evidence="9">
    <location>
        <begin position="66"/>
        <end position="306"/>
    </location>
</feature>
<dbReference type="AlphaFoldDB" id="A0A3A9YQ41"/>
<evidence type="ECO:0000256" key="8">
    <source>
        <dbReference type="SAM" id="MobiDB-lite"/>
    </source>
</evidence>
<dbReference type="InterPro" id="IPR005929">
    <property type="entry name" value="Ribulokinase"/>
</dbReference>
<sequence>MAGGGGGHARRAAALEVHDHPRARPRRAAHHPAPARRAVDLQLQGPLPPRRGTAVTAGAGAAPGLLAIDLGTESARVAVYGPEGTLLGESASGYPTSYPRPGWAEQNPEDWWGAVVTATRAAHAAAGAPPLAGVAVATTASTVAVLDAAGRPLRPALLWMDSRASVESADTAACTHPVLRYAGGGDAVEWLVPKAMWLARHEPDTYRAAARITEAVDYLVWRLTGEWAGSQMNAVCKWNHDPLGGGLPEDLYAAFGVPDLREKLPGRIVPVGDPIAPLGPAAREELGIAQAAVVSSGGIDAHLSLLAVGGPRAGRVSVVSGTSTAFVTEIDEPVFPPTVWGPYPDALSRGRWLIEGGQVTSGSVLTWVGEQLLGRPRERLPELIARAAALPPGDHGLVVLDYFMGNRTPLRDPRLRGAVLGLTAGTLPEEVYRAAVEGVAYGTRQVLESFVAGGVPVDEVFVSGGIRHNPLWLRATADAVGRPLRLVRGGNLTLRACAVIAAAGVGGGAARLNELAAAFAPEFELVEPDPGTQDRYERGYADYLLATEATRPVAHRLSAPDRALGSSPAGRRP</sequence>
<dbReference type="PROSITE" id="PS00445">
    <property type="entry name" value="FGGY_KINASES_2"/>
    <property type="match status" value="1"/>
</dbReference>
<dbReference type="EMBL" id="RBAL01000023">
    <property type="protein sequence ID" value="RKN37614.1"/>
    <property type="molecule type" value="Genomic_DNA"/>
</dbReference>
<dbReference type="InterPro" id="IPR000577">
    <property type="entry name" value="Carb_kinase_FGGY"/>
</dbReference>
<dbReference type="Pfam" id="PF02782">
    <property type="entry name" value="FGGY_C"/>
    <property type="match status" value="1"/>
</dbReference>
<evidence type="ECO:0000256" key="7">
    <source>
        <dbReference type="RuleBase" id="RU003733"/>
    </source>
</evidence>
<evidence type="ECO:0000256" key="6">
    <source>
        <dbReference type="ARBA" id="ARBA00023277"/>
    </source>
</evidence>
<dbReference type="SUPFAM" id="SSF53067">
    <property type="entry name" value="Actin-like ATPase domain"/>
    <property type="match status" value="2"/>
</dbReference>
<dbReference type="Proteomes" id="UP000272474">
    <property type="component" value="Unassembled WGS sequence"/>
</dbReference>
<dbReference type="InterPro" id="IPR018484">
    <property type="entry name" value="FGGY_N"/>
</dbReference>
<dbReference type="PANTHER" id="PTHR43435:SF4">
    <property type="entry name" value="FGGY CARBOHYDRATE KINASE DOMAIN-CONTAINING PROTEIN"/>
    <property type="match status" value="1"/>
</dbReference>
<dbReference type="GO" id="GO:0019569">
    <property type="term" value="P:L-arabinose catabolic process to D-xylulose 5-phosphate"/>
    <property type="evidence" value="ECO:0007669"/>
    <property type="project" value="InterPro"/>
</dbReference>
<name>A0A3A9YQ41_9ACTN</name>
<evidence type="ECO:0000256" key="1">
    <source>
        <dbReference type="ARBA" id="ARBA00022679"/>
    </source>
</evidence>
<dbReference type="PANTHER" id="PTHR43435">
    <property type="entry name" value="RIBULOKINASE"/>
    <property type="match status" value="1"/>
</dbReference>
<evidence type="ECO:0000313" key="11">
    <source>
        <dbReference type="EMBL" id="RKN37614.1"/>
    </source>
</evidence>
<keyword evidence="6" id="KW-0119">Carbohydrate metabolism</keyword>
<dbReference type="InterPro" id="IPR043129">
    <property type="entry name" value="ATPase_NBD"/>
</dbReference>
<evidence type="ECO:0000259" key="9">
    <source>
        <dbReference type="Pfam" id="PF00370"/>
    </source>
</evidence>
<feature type="region of interest" description="Disordered" evidence="8">
    <location>
        <begin position="16"/>
        <end position="35"/>
    </location>
</feature>
<dbReference type="GO" id="GO:0005737">
    <property type="term" value="C:cytoplasm"/>
    <property type="evidence" value="ECO:0007669"/>
    <property type="project" value="TreeGrafter"/>
</dbReference>
<evidence type="ECO:0000256" key="3">
    <source>
        <dbReference type="ARBA" id="ARBA00022777"/>
    </source>
</evidence>
<keyword evidence="4" id="KW-0067">ATP-binding</keyword>
<feature type="compositionally biased region" description="Basic residues" evidence="8">
    <location>
        <begin position="23"/>
        <end position="34"/>
    </location>
</feature>
<dbReference type="GO" id="GO:0005524">
    <property type="term" value="F:ATP binding"/>
    <property type="evidence" value="ECO:0007669"/>
    <property type="project" value="UniProtKB-KW"/>
</dbReference>
<dbReference type="InterPro" id="IPR018485">
    <property type="entry name" value="FGGY_C"/>
</dbReference>
<keyword evidence="2" id="KW-0547">Nucleotide-binding</keyword>
<dbReference type="GO" id="GO:0008741">
    <property type="term" value="F:ribulokinase activity"/>
    <property type="evidence" value="ECO:0007669"/>
    <property type="project" value="InterPro"/>
</dbReference>
<keyword evidence="3 7" id="KW-0418">Kinase</keyword>
<proteinExistence type="inferred from homology"/>
<dbReference type="PIRSF" id="PIRSF000538">
    <property type="entry name" value="GlpK"/>
    <property type="match status" value="1"/>
</dbReference>
<gene>
    <name evidence="11" type="ORF">D7294_27110</name>
</gene>